<gene>
    <name evidence="2" type="ORF">UFOPK2782_00566</name>
    <name evidence="3" type="ORF">UFOPK3828_00007</name>
</gene>
<evidence type="ECO:0000313" key="3">
    <source>
        <dbReference type="EMBL" id="CAB4944252.1"/>
    </source>
</evidence>
<evidence type="ECO:0000256" key="1">
    <source>
        <dbReference type="SAM" id="Phobius"/>
    </source>
</evidence>
<proteinExistence type="predicted"/>
<dbReference type="AlphaFoldDB" id="A0A6J6SK59"/>
<reference evidence="2" key="1">
    <citation type="submission" date="2020-05" db="EMBL/GenBank/DDBJ databases">
        <authorList>
            <person name="Chiriac C."/>
            <person name="Salcher M."/>
            <person name="Ghai R."/>
            <person name="Kavagutti S V."/>
        </authorList>
    </citation>
    <scope>NUCLEOTIDE SEQUENCE</scope>
</reference>
<dbReference type="EMBL" id="CAEZYS010000056">
    <property type="protein sequence ID" value="CAB4735078.1"/>
    <property type="molecule type" value="Genomic_DNA"/>
</dbReference>
<dbReference type="EMBL" id="CAFBNP010000001">
    <property type="protein sequence ID" value="CAB4944252.1"/>
    <property type="molecule type" value="Genomic_DNA"/>
</dbReference>
<keyword evidence="1" id="KW-1133">Transmembrane helix</keyword>
<name>A0A6J6SK59_9ZZZZ</name>
<accession>A0A6J6SK59</accession>
<organism evidence="2">
    <name type="scientific">freshwater metagenome</name>
    <dbReference type="NCBI Taxonomy" id="449393"/>
    <lineage>
        <taxon>unclassified sequences</taxon>
        <taxon>metagenomes</taxon>
        <taxon>ecological metagenomes</taxon>
    </lineage>
</organism>
<keyword evidence="1" id="KW-0472">Membrane</keyword>
<keyword evidence="1" id="KW-0812">Transmembrane</keyword>
<sequence length="131" mass="14260">MAILALPPLIRPRLVGKRGLGGVENINEFEVSVAPQKLDTRKFMLLMASAVTINLLVIAGINILMTQDAFTLQELKSQRNAAVDQKDAILNLVNEKNSPVNLSKAAIKLGMKPASKIGYLSYLEVEAMVTK</sequence>
<evidence type="ECO:0000313" key="2">
    <source>
        <dbReference type="EMBL" id="CAB4735078.1"/>
    </source>
</evidence>
<feature type="transmembrane region" description="Helical" evidence="1">
    <location>
        <begin position="43"/>
        <end position="65"/>
    </location>
</feature>
<protein>
    <submittedName>
        <fullName evidence="2">Unannotated protein</fullName>
    </submittedName>
</protein>